<dbReference type="EMBL" id="MN740984">
    <property type="protein sequence ID" value="QHU21181.1"/>
    <property type="molecule type" value="Genomic_DNA"/>
</dbReference>
<dbReference type="AlphaFoldDB" id="A0A6C0KVB5"/>
<proteinExistence type="predicted"/>
<evidence type="ECO:0000313" key="1">
    <source>
        <dbReference type="EMBL" id="QHU21181.1"/>
    </source>
</evidence>
<reference evidence="1" key="1">
    <citation type="journal article" date="2020" name="Nature">
        <title>Giant virus diversity and host interactions through global metagenomics.</title>
        <authorList>
            <person name="Schulz F."/>
            <person name="Roux S."/>
            <person name="Paez-Espino D."/>
            <person name="Jungbluth S."/>
            <person name="Walsh D.A."/>
            <person name="Denef V.J."/>
            <person name="McMahon K.D."/>
            <person name="Konstantinidis K.T."/>
            <person name="Eloe-Fadrosh E.A."/>
            <person name="Kyrpides N.C."/>
            <person name="Woyke T."/>
        </authorList>
    </citation>
    <scope>NUCLEOTIDE SEQUENCE</scope>
    <source>
        <strain evidence="1">GVMAG-S-3300013094-100</strain>
    </source>
</reference>
<organism evidence="1">
    <name type="scientific">viral metagenome</name>
    <dbReference type="NCBI Taxonomy" id="1070528"/>
    <lineage>
        <taxon>unclassified sequences</taxon>
        <taxon>metagenomes</taxon>
        <taxon>organismal metagenomes</taxon>
    </lineage>
</organism>
<protein>
    <submittedName>
        <fullName evidence="1">Uncharacterized protein</fullName>
    </submittedName>
</protein>
<accession>A0A6C0KVB5</accession>
<sequence>MAEKEFTNLISEIYNVKKFYESDMITPISKLKDYASRIKTIAIKLNNIIIDVTDFYEKHSYDIYKIHDILVGFTAKIYLDTYHIDILRNSHDYIFQSIFKIKLSNSNLNSKFKNVATNLFSEFIKGITYFSNEKVEERPIYHRISSCGTKLLTVNDKFNFPITNSKKNAIKICYIERLIYNYIFRELMHLQDASHLKELKIMQRLYEDNFNYNSIDIKIILDKNILLYTIMNKDDDIISREKYAKKNKEVICEKVEGNSKYTKIQTFDEEKPWIKIIAKSA</sequence>
<name>A0A6C0KVB5_9ZZZZ</name>